<organism evidence="2 3">
    <name type="scientific">Algibacter lectus</name>
    <dbReference type="NCBI Taxonomy" id="221126"/>
    <lineage>
        <taxon>Bacteria</taxon>
        <taxon>Pseudomonadati</taxon>
        <taxon>Bacteroidota</taxon>
        <taxon>Flavobacteriia</taxon>
        <taxon>Flavobacteriales</taxon>
        <taxon>Flavobacteriaceae</taxon>
        <taxon>Algibacter</taxon>
    </lineage>
</organism>
<proteinExistence type="predicted"/>
<keyword evidence="1" id="KW-0472">Membrane</keyword>
<gene>
    <name evidence="2" type="ORF">JCM19300_223</name>
</gene>
<keyword evidence="1" id="KW-0812">Transmembrane</keyword>
<feature type="transmembrane region" description="Helical" evidence="1">
    <location>
        <begin position="38"/>
        <end position="57"/>
    </location>
</feature>
<evidence type="ECO:0000313" key="3">
    <source>
        <dbReference type="Proteomes" id="UP000029644"/>
    </source>
</evidence>
<reference evidence="2 3" key="1">
    <citation type="journal article" date="2014" name="Genome Announc.">
        <title>Draft Genome Sequences of Marine Flavobacterium Algibacter lectus Strains SS8 and NR4.</title>
        <authorList>
            <person name="Takatani N."/>
            <person name="Nakanishi M."/>
            <person name="Meirelles P."/>
            <person name="Mino S."/>
            <person name="Suda W."/>
            <person name="Oshima K."/>
            <person name="Hattori M."/>
            <person name="Ohkuma M."/>
            <person name="Hosokawa M."/>
            <person name="Miyashita K."/>
            <person name="Thompson F.L."/>
            <person name="Niwa A."/>
            <person name="Sawabe T."/>
            <person name="Sawabe T."/>
        </authorList>
    </citation>
    <scope>NUCLEOTIDE SEQUENCE [LARGE SCALE GENOMIC DNA]</scope>
    <source>
        <strain evidence="2 3">JCM 19300</strain>
    </source>
</reference>
<protein>
    <submittedName>
        <fullName evidence="2">Uncharacterized protein</fullName>
    </submittedName>
</protein>
<accession>A0A090VK22</accession>
<dbReference type="OrthoDB" id="1453530at2"/>
<feature type="transmembrane region" description="Helical" evidence="1">
    <location>
        <begin position="77"/>
        <end position="96"/>
    </location>
</feature>
<feature type="transmembrane region" description="Helical" evidence="1">
    <location>
        <begin position="12"/>
        <end position="31"/>
    </location>
</feature>
<evidence type="ECO:0000313" key="2">
    <source>
        <dbReference type="EMBL" id="GAL65061.1"/>
    </source>
</evidence>
<feature type="transmembrane region" description="Helical" evidence="1">
    <location>
        <begin position="210"/>
        <end position="229"/>
    </location>
</feature>
<keyword evidence="1" id="KW-1133">Transmembrane helix</keyword>
<sequence length="234" mass="28085">MNEFLLTNKNTISFSVEILAAVTGLLLLKKYELKAAKFFIYFLVYLTICDFVGNYVIYVKDGGIFSFLKDTVLSQNYWWSTLFWKIGAIMFFVFYYLKILKTTIFKRILKISGFSFFLFSISYIILNWGDYFVMFFPAISVFGAFIVFLCTVFYFIEVLKSDKIFTFYKSLNFYISFAVFIWWLIITPLVFYDVYMSRFDWDFIILRWQIYLIANITMYLTFTFALIWCKPEND</sequence>
<dbReference type="RefSeq" id="WP_042506959.1">
    <property type="nucleotide sequence ID" value="NZ_BBNQ01000032.1"/>
</dbReference>
<feature type="transmembrane region" description="Helical" evidence="1">
    <location>
        <begin position="108"/>
        <end position="126"/>
    </location>
</feature>
<dbReference type="Proteomes" id="UP000029644">
    <property type="component" value="Unassembled WGS sequence"/>
</dbReference>
<feature type="transmembrane region" description="Helical" evidence="1">
    <location>
        <begin position="171"/>
        <end position="190"/>
    </location>
</feature>
<feature type="transmembrane region" description="Helical" evidence="1">
    <location>
        <begin position="132"/>
        <end position="159"/>
    </location>
</feature>
<evidence type="ECO:0000256" key="1">
    <source>
        <dbReference type="SAM" id="Phobius"/>
    </source>
</evidence>
<dbReference type="EMBL" id="BBNQ01000032">
    <property type="protein sequence ID" value="GAL65061.1"/>
    <property type="molecule type" value="Genomic_DNA"/>
</dbReference>
<comment type="caution">
    <text evidence="2">The sequence shown here is derived from an EMBL/GenBank/DDBJ whole genome shotgun (WGS) entry which is preliminary data.</text>
</comment>
<name>A0A090VK22_9FLAO</name>
<dbReference type="AlphaFoldDB" id="A0A090VK22"/>